<gene>
    <name evidence="2" type="ORF">M231_05768</name>
</gene>
<dbReference type="Proteomes" id="UP000289152">
    <property type="component" value="Unassembled WGS sequence"/>
</dbReference>
<feature type="compositionally biased region" description="Basic and acidic residues" evidence="1">
    <location>
        <begin position="96"/>
        <end position="107"/>
    </location>
</feature>
<feature type="compositionally biased region" description="Basic and acidic residues" evidence="1">
    <location>
        <begin position="133"/>
        <end position="143"/>
    </location>
</feature>
<name>A0A4Q1BH67_TREME</name>
<feature type="region of interest" description="Disordered" evidence="1">
    <location>
        <begin position="1"/>
        <end position="43"/>
    </location>
</feature>
<accession>A0A4Q1BH67</accession>
<dbReference type="InParanoid" id="A0A4Q1BH67"/>
<feature type="compositionally biased region" description="Polar residues" evidence="1">
    <location>
        <begin position="118"/>
        <end position="129"/>
    </location>
</feature>
<feature type="compositionally biased region" description="Low complexity" evidence="1">
    <location>
        <begin position="183"/>
        <end position="196"/>
    </location>
</feature>
<evidence type="ECO:0000313" key="3">
    <source>
        <dbReference type="Proteomes" id="UP000289152"/>
    </source>
</evidence>
<reference evidence="2 3" key="1">
    <citation type="submission" date="2016-06" db="EMBL/GenBank/DDBJ databases">
        <title>Evolution of pathogenesis and genome organization in the Tremellales.</title>
        <authorList>
            <person name="Cuomo C."/>
            <person name="Litvintseva A."/>
            <person name="Heitman J."/>
            <person name="Chen Y."/>
            <person name="Sun S."/>
            <person name="Springer D."/>
            <person name="Dromer F."/>
            <person name="Young S."/>
            <person name="Zeng Q."/>
            <person name="Chapman S."/>
            <person name="Gujja S."/>
            <person name="Saif S."/>
            <person name="Birren B."/>
        </authorList>
    </citation>
    <scope>NUCLEOTIDE SEQUENCE [LARGE SCALE GENOMIC DNA]</scope>
    <source>
        <strain evidence="2 3">ATCC 28783</strain>
    </source>
</reference>
<feature type="region of interest" description="Disordered" evidence="1">
    <location>
        <begin position="79"/>
        <end position="196"/>
    </location>
</feature>
<protein>
    <submittedName>
        <fullName evidence="2">Uncharacterized protein</fullName>
    </submittedName>
</protein>
<dbReference type="EMBL" id="SDIL01000082">
    <property type="protein sequence ID" value="RXK36935.1"/>
    <property type="molecule type" value="Genomic_DNA"/>
</dbReference>
<evidence type="ECO:0000256" key="1">
    <source>
        <dbReference type="SAM" id="MobiDB-lite"/>
    </source>
</evidence>
<dbReference type="AlphaFoldDB" id="A0A4Q1BH67"/>
<feature type="compositionally biased region" description="Basic and acidic residues" evidence="1">
    <location>
        <begin position="20"/>
        <end position="30"/>
    </location>
</feature>
<evidence type="ECO:0000313" key="2">
    <source>
        <dbReference type="EMBL" id="RXK36935.1"/>
    </source>
</evidence>
<comment type="caution">
    <text evidence="2">The sequence shown here is derived from an EMBL/GenBank/DDBJ whole genome shotgun (WGS) entry which is preliminary data.</text>
</comment>
<keyword evidence="3" id="KW-1185">Reference proteome</keyword>
<proteinExistence type="predicted"/>
<organism evidence="2 3">
    <name type="scientific">Tremella mesenterica</name>
    <name type="common">Jelly fungus</name>
    <dbReference type="NCBI Taxonomy" id="5217"/>
    <lineage>
        <taxon>Eukaryota</taxon>
        <taxon>Fungi</taxon>
        <taxon>Dikarya</taxon>
        <taxon>Basidiomycota</taxon>
        <taxon>Agaricomycotina</taxon>
        <taxon>Tremellomycetes</taxon>
        <taxon>Tremellales</taxon>
        <taxon>Tremellaceae</taxon>
        <taxon>Tremella</taxon>
    </lineage>
</organism>
<sequence>MSVQQLPNSPSSTRKRSRSKSSDNRDEPSKRKALSSTLDVPPLTKEEVELLTKYLKSPSNLKVSPSSSRTEAWIRDQVDGTNTYSSFDPPDLLVVESKDSECEKSDPDEFYSDDCDSHSSPATIQSLTPTELEEWKAEVKRAQDAGPNDPVADEPHRNERPPGGSAVEESSRRVVTQGHDGHPQSSTSISHSQHGSLATVQTWVLSIHPHEVVNTAGSAI</sequence>